<dbReference type="RefSeq" id="WP_353980408.1">
    <property type="nucleotide sequence ID" value="NZ_CP159578.1"/>
</dbReference>
<comment type="similarity">
    <text evidence="2 10 11">Belongs to the TonB-dependent receptor family.</text>
</comment>
<dbReference type="InterPro" id="IPR010105">
    <property type="entry name" value="TonB_sidphr_rcpt"/>
</dbReference>
<protein>
    <submittedName>
        <fullName evidence="15">TonB-dependent siderophore receptor</fullName>
    </submittedName>
</protein>
<keyword evidence="8 15" id="KW-0675">Receptor</keyword>
<dbReference type="Pfam" id="PF00593">
    <property type="entry name" value="TonB_dep_Rec_b-barrel"/>
    <property type="match status" value="1"/>
</dbReference>
<name>A0AB74UFC5_9GAMM</name>
<keyword evidence="5 10" id="KW-0812">Transmembrane</keyword>
<evidence type="ECO:0000256" key="5">
    <source>
        <dbReference type="ARBA" id="ARBA00022692"/>
    </source>
</evidence>
<gene>
    <name evidence="15" type="ORF">ABV408_18840</name>
</gene>
<dbReference type="Gene3D" id="2.170.130.10">
    <property type="entry name" value="TonB-dependent receptor, plug domain"/>
    <property type="match status" value="1"/>
</dbReference>
<dbReference type="AlphaFoldDB" id="A0AB74UFC5"/>
<dbReference type="Pfam" id="PF07715">
    <property type="entry name" value="Plug"/>
    <property type="match status" value="1"/>
</dbReference>
<dbReference type="PANTHER" id="PTHR32552:SF85">
    <property type="entry name" value="BLL7968 PROTEIN"/>
    <property type="match status" value="1"/>
</dbReference>
<dbReference type="InterPro" id="IPR037066">
    <property type="entry name" value="Plug_dom_sf"/>
</dbReference>
<dbReference type="GO" id="GO:0009279">
    <property type="term" value="C:cell outer membrane"/>
    <property type="evidence" value="ECO:0007669"/>
    <property type="project" value="UniProtKB-SubCell"/>
</dbReference>
<dbReference type="GO" id="GO:0038023">
    <property type="term" value="F:signaling receptor activity"/>
    <property type="evidence" value="ECO:0007669"/>
    <property type="project" value="InterPro"/>
</dbReference>
<dbReference type="PANTHER" id="PTHR32552">
    <property type="entry name" value="FERRICHROME IRON RECEPTOR-RELATED"/>
    <property type="match status" value="1"/>
</dbReference>
<evidence type="ECO:0000256" key="12">
    <source>
        <dbReference type="SAM" id="SignalP"/>
    </source>
</evidence>
<feature type="chain" id="PRO_5044498924" evidence="12">
    <location>
        <begin position="33"/>
        <end position="709"/>
    </location>
</feature>
<dbReference type="InterPro" id="IPR036942">
    <property type="entry name" value="Beta-barrel_TonB_sf"/>
</dbReference>
<accession>A0AB74UFC5</accession>
<feature type="domain" description="TonB-dependent receptor-like beta-barrel" evidence="13">
    <location>
        <begin position="241"/>
        <end position="678"/>
    </location>
</feature>
<evidence type="ECO:0000256" key="10">
    <source>
        <dbReference type="PROSITE-ProRule" id="PRU01360"/>
    </source>
</evidence>
<proteinExistence type="inferred from homology"/>
<keyword evidence="3 10" id="KW-0813">Transport</keyword>
<evidence type="ECO:0000256" key="4">
    <source>
        <dbReference type="ARBA" id="ARBA00022452"/>
    </source>
</evidence>
<dbReference type="EMBL" id="CP159578">
    <property type="protein sequence ID" value="XCJ79475.1"/>
    <property type="molecule type" value="Genomic_DNA"/>
</dbReference>
<evidence type="ECO:0000256" key="1">
    <source>
        <dbReference type="ARBA" id="ARBA00004571"/>
    </source>
</evidence>
<evidence type="ECO:0000259" key="13">
    <source>
        <dbReference type="Pfam" id="PF00593"/>
    </source>
</evidence>
<keyword evidence="7 10" id="KW-0472">Membrane</keyword>
<keyword evidence="12" id="KW-0732">Signal</keyword>
<evidence type="ECO:0000256" key="9">
    <source>
        <dbReference type="ARBA" id="ARBA00023237"/>
    </source>
</evidence>
<keyword evidence="4 10" id="KW-1134">Transmembrane beta strand</keyword>
<dbReference type="PROSITE" id="PS52016">
    <property type="entry name" value="TONB_DEPENDENT_REC_3"/>
    <property type="match status" value="1"/>
</dbReference>
<dbReference type="GO" id="GO:0015891">
    <property type="term" value="P:siderophore transport"/>
    <property type="evidence" value="ECO:0007669"/>
    <property type="project" value="InterPro"/>
</dbReference>
<dbReference type="InterPro" id="IPR000531">
    <property type="entry name" value="Beta-barrel_TonB"/>
</dbReference>
<evidence type="ECO:0000256" key="8">
    <source>
        <dbReference type="ARBA" id="ARBA00023170"/>
    </source>
</evidence>
<dbReference type="InterPro" id="IPR039426">
    <property type="entry name" value="TonB-dep_rcpt-like"/>
</dbReference>
<dbReference type="NCBIfam" id="TIGR01783">
    <property type="entry name" value="TonB-siderophor"/>
    <property type="match status" value="1"/>
</dbReference>
<keyword evidence="9 10" id="KW-0998">Cell outer membrane</keyword>
<dbReference type="GO" id="GO:0015344">
    <property type="term" value="F:siderophore uptake transmembrane transporter activity"/>
    <property type="evidence" value="ECO:0007669"/>
    <property type="project" value="TreeGrafter"/>
</dbReference>
<evidence type="ECO:0000256" key="3">
    <source>
        <dbReference type="ARBA" id="ARBA00022448"/>
    </source>
</evidence>
<feature type="domain" description="TonB-dependent receptor plug" evidence="14">
    <location>
        <begin position="75"/>
        <end position="170"/>
    </location>
</feature>
<evidence type="ECO:0000259" key="14">
    <source>
        <dbReference type="Pfam" id="PF07715"/>
    </source>
</evidence>
<evidence type="ECO:0000256" key="6">
    <source>
        <dbReference type="ARBA" id="ARBA00023077"/>
    </source>
</evidence>
<dbReference type="CDD" id="cd01347">
    <property type="entry name" value="ligand_gated_channel"/>
    <property type="match status" value="1"/>
</dbReference>
<dbReference type="Gene3D" id="2.40.170.20">
    <property type="entry name" value="TonB-dependent receptor, beta-barrel domain"/>
    <property type="match status" value="1"/>
</dbReference>
<organism evidence="15">
    <name type="scientific">Salinicola endophyticus</name>
    <dbReference type="NCBI Taxonomy" id="1949083"/>
    <lineage>
        <taxon>Bacteria</taxon>
        <taxon>Pseudomonadati</taxon>
        <taxon>Pseudomonadota</taxon>
        <taxon>Gammaproteobacteria</taxon>
        <taxon>Oceanospirillales</taxon>
        <taxon>Halomonadaceae</taxon>
        <taxon>Salinicola</taxon>
    </lineage>
</organism>
<evidence type="ECO:0000313" key="15">
    <source>
        <dbReference type="EMBL" id="XCJ79475.1"/>
    </source>
</evidence>
<evidence type="ECO:0000256" key="2">
    <source>
        <dbReference type="ARBA" id="ARBA00009810"/>
    </source>
</evidence>
<dbReference type="SUPFAM" id="SSF56935">
    <property type="entry name" value="Porins"/>
    <property type="match status" value="1"/>
</dbReference>
<evidence type="ECO:0000256" key="11">
    <source>
        <dbReference type="RuleBase" id="RU003357"/>
    </source>
</evidence>
<keyword evidence="6 11" id="KW-0798">TonB box</keyword>
<evidence type="ECO:0000256" key="7">
    <source>
        <dbReference type="ARBA" id="ARBA00023136"/>
    </source>
</evidence>
<sequence>MTARSFAPGRALPRWQPLAAMLALLPLTPAHAEDTGEVALDPVVVSARATGDASEGYRPGASDLATGRRTDFLSQARTVDALTPQLLADIGADSLTDAMAFVAGVTQGNTMGGTEAGFIKRGFGSNSDGSILRDGIRQPRDTFPLFTTERIDVLKGPSSFRYGIQEPGGVINIVSKKPQYTWQRTLSGKGSSFGGGDASVDVTGPLGDSGAAFRFIVGQQDENSWRDFGSHRQTVVAPSLSWEDDDTRLWFAYTYRDYDLTLDRGTAFVDGDPVDVPRKRRFDEPWSRVTGHDQSFSARWEQDLNRAWTSRLTYGWTRRQYDDGQPRVLSVSEDGTARRRADANRGFDRRVIYTAAELLGDVELAGIRHEMTVGLDHERRRDYLADRYRGATDTISIYAPHHGDLTLDGARYDSARSHRLDEIDSTAAYIDDSLHLGERWILGLGGRYQMTEQYGGQGRPFVVATDTDDTLFLPHASLLYQIDPLTSTYVSYSESFVPNTPDSDTGQRFDPERGRGWEAGLKRRLLDERVEAALAYFEITKENVVVSDNGVSRAVGKSRARGAGMSLQGQLTERLSLLANYAYTDAEVIEDADGGTAGNALPNVARHTAALLLAQELALDPDTGRWRVGGGLRYVGSREGDSDNSFRLDAYTVADAFVAWETRWLGDATHLQLNVHNLFDTTYYPSSGGDTRVVVGDPLEVTLQASVTF</sequence>
<dbReference type="InterPro" id="IPR012910">
    <property type="entry name" value="Plug_dom"/>
</dbReference>
<reference evidence="15" key="1">
    <citation type="submission" date="2024-06" db="EMBL/GenBank/DDBJ databases">
        <title>Complete genome of Salinicola endophyticus HNIBRBA4755.</title>
        <authorList>
            <person name="Shin S.Y."/>
            <person name="Kang H."/>
            <person name="Song J."/>
        </authorList>
    </citation>
    <scope>NUCLEOTIDE SEQUENCE</scope>
    <source>
        <strain evidence="15">HNIBRBA4755</strain>
    </source>
</reference>
<feature type="signal peptide" evidence="12">
    <location>
        <begin position="1"/>
        <end position="32"/>
    </location>
</feature>
<comment type="subcellular location">
    <subcellularLocation>
        <location evidence="1 10">Cell outer membrane</location>
        <topology evidence="1 10">Multi-pass membrane protein</topology>
    </subcellularLocation>
</comment>